<dbReference type="InterPro" id="IPR036938">
    <property type="entry name" value="PAP2/HPO_sf"/>
</dbReference>
<dbReference type="PANTHER" id="PTHR34599">
    <property type="entry name" value="PEROXIDASE-RELATED"/>
    <property type="match status" value="1"/>
</dbReference>
<dbReference type="CDD" id="cd03398">
    <property type="entry name" value="PAP2_haloperoxidase"/>
    <property type="match status" value="1"/>
</dbReference>
<keyword evidence="1" id="KW-0732">Signal</keyword>
<dbReference type="AlphaFoldDB" id="A0A563U1X1"/>
<dbReference type="InterPro" id="IPR000326">
    <property type="entry name" value="PAP2/HPO"/>
</dbReference>
<evidence type="ECO:0000256" key="1">
    <source>
        <dbReference type="SAM" id="SignalP"/>
    </source>
</evidence>
<reference evidence="3 4" key="1">
    <citation type="submission" date="2019-07" db="EMBL/GenBank/DDBJ databases">
        <authorList>
            <person name="Kim J."/>
        </authorList>
    </citation>
    <scope>NUCLEOTIDE SEQUENCE [LARGE SCALE GENOMIC DNA]</scope>
    <source>
        <strain evidence="3 4">MJ1a</strain>
    </source>
</reference>
<evidence type="ECO:0000313" key="3">
    <source>
        <dbReference type="EMBL" id="TWR24931.1"/>
    </source>
</evidence>
<dbReference type="GO" id="GO:0004601">
    <property type="term" value="F:peroxidase activity"/>
    <property type="evidence" value="ECO:0007669"/>
    <property type="project" value="UniProtKB-KW"/>
</dbReference>
<dbReference type="Proteomes" id="UP000318010">
    <property type="component" value="Unassembled WGS sequence"/>
</dbReference>
<dbReference type="Pfam" id="PF01569">
    <property type="entry name" value="PAP2"/>
    <property type="match status" value="1"/>
</dbReference>
<keyword evidence="4" id="KW-1185">Reference proteome</keyword>
<accession>A0A563U1X1</accession>
<sequence>MRGIKQYLFIAAAFISGAASAQSSKTYPDYLQPDHAVNALTMVMIHDVVSPPVAARYYAYSMMGAYNLVEANTQSIPALKSIVKAYQPTGVLDTLKGKYDYKIASYYSILEIGKQLLPSGALLEDDQTQFVTLLKKTGVKQDVIDNSIKAALAASKDVLAFSKSDNYNKLSALKRYTPSKADGKWYPTPPGYFEAVEPNWRTIRVMLLDSARQCKAAKLVPFNKDTTSAFYKQVMEVYNQSKHLSVEQINQAMFWDCNPFAITTSGHMAIGFKKISPGGHWMHLTGQVARQAKLSFDQTVAALTVEGATLMDAFISCWDEKYNSDRIRPETFINRYIDVKWQPVLQTPPFPEFTSGHAVVSNASAELLTYLLGDNFNFTDNTEVPFGSSQRSFKSFRQAAAEASMSRFYGGIHYMESVTQGNVQGKEVGNIVISKLKAAGLQPFAK</sequence>
<gene>
    <name evidence="3" type="ORF">FPZ42_14335</name>
</gene>
<feature type="signal peptide" evidence="1">
    <location>
        <begin position="1"/>
        <end position="21"/>
    </location>
</feature>
<feature type="chain" id="PRO_5021963201" evidence="1">
    <location>
        <begin position="22"/>
        <end position="446"/>
    </location>
</feature>
<evidence type="ECO:0000313" key="4">
    <source>
        <dbReference type="Proteomes" id="UP000318010"/>
    </source>
</evidence>
<keyword evidence="3" id="KW-0560">Oxidoreductase</keyword>
<dbReference type="OrthoDB" id="9780455at2"/>
<dbReference type="SUPFAM" id="SSF48317">
    <property type="entry name" value="Acid phosphatase/Vanadium-dependent haloperoxidase"/>
    <property type="match status" value="1"/>
</dbReference>
<organism evidence="3 4">
    <name type="scientific">Mucilaginibacter achroorhodeus</name>
    <dbReference type="NCBI Taxonomy" id="2599294"/>
    <lineage>
        <taxon>Bacteria</taxon>
        <taxon>Pseudomonadati</taxon>
        <taxon>Bacteroidota</taxon>
        <taxon>Sphingobacteriia</taxon>
        <taxon>Sphingobacteriales</taxon>
        <taxon>Sphingobacteriaceae</taxon>
        <taxon>Mucilaginibacter</taxon>
    </lineage>
</organism>
<dbReference type="EMBL" id="VOEI01000005">
    <property type="protein sequence ID" value="TWR24931.1"/>
    <property type="molecule type" value="Genomic_DNA"/>
</dbReference>
<comment type="caution">
    <text evidence="3">The sequence shown here is derived from an EMBL/GenBank/DDBJ whole genome shotgun (WGS) entry which is preliminary data.</text>
</comment>
<protein>
    <submittedName>
        <fullName evidence="3">Vanadium-dependent haloperoxidase</fullName>
    </submittedName>
</protein>
<proteinExistence type="predicted"/>
<dbReference type="PANTHER" id="PTHR34599:SF2">
    <property type="entry name" value="TRAF-TYPE DOMAIN-CONTAINING PROTEIN"/>
    <property type="match status" value="1"/>
</dbReference>
<dbReference type="Gene3D" id="1.10.606.20">
    <property type="match status" value="1"/>
</dbReference>
<dbReference type="InterPro" id="IPR052559">
    <property type="entry name" value="V-haloperoxidase"/>
</dbReference>
<dbReference type="RefSeq" id="WP_146272343.1">
    <property type="nucleotide sequence ID" value="NZ_VOEI01000005.1"/>
</dbReference>
<feature type="domain" description="Phosphatidic acid phosphatase type 2/haloperoxidase" evidence="2">
    <location>
        <begin position="321"/>
        <end position="425"/>
    </location>
</feature>
<keyword evidence="3" id="KW-0575">Peroxidase</keyword>
<evidence type="ECO:0000259" key="2">
    <source>
        <dbReference type="Pfam" id="PF01569"/>
    </source>
</evidence>
<name>A0A563U1X1_9SPHI</name>